<dbReference type="AlphaFoldDB" id="A0A2D3V5H9"/>
<evidence type="ECO:0000256" key="1">
    <source>
        <dbReference type="SAM" id="MobiDB-lite"/>
    </source>
</evidence>
<protein>
    <submittedName>
        <fullName evidence="2">Uncharacterized protein</fullName>
    </submittedName>
</protein>
<dbReference type="GeneID" id="35597789"/>
<dbReference type="STRING" id="112498.A0A2D3V5H9"/>
<dbReference type="EMBL" id="FJUY01000003">
    <property type="protein sequence ID" value="CZT16739.1"/>
    <property type="molecule type" value="Genomic_DNA"/>
</dbReference>
<accession>A0A2D3V5H9</accession>
<evidence type="ECO:0000313" key="3">
    <source>
        <dbReference type="Proteomes" id="UP000225277"/>
    </source>
</evidence>
<dbReference type="Proteomes" id="UP000225277">
    <property type="component" value="Unassembled WGS sequence"/>
</dbReference>
<name>A0A2D3V5H9_9PEZI</name>
<reference evidence="2 3" key="1">
    <citation type="submission" date="2016-03" db="EMBL/GenBank/DDBJ databases">
        <authorList>
            <person name="Ploux O."/>
        </authorList>
    </citation>
    <scope>NUCLEOTIDE SEQUENCE [LARGE SCALE GENOMIC DNA]</scope>
    <source>
        <strain evidence="2 3">URUG2</strain>
    </source>
</reference>
<gene>
    <name evidence="2" type="ORF">RCC_02574</name>
</gene>
<dbReference type="OrthoDB" id="2951834at2759"/>
<sequence>MESRQQHGGLLPLVPPIFRVPVEIRHLVYSYLLPCQPVSHPLPSVGITSVSHRPPSGALLKIHPIITEEILDYFYSISTWKLVFSHAFNFFRIDPDLRRLEQSPILKSIRKVEMVYFCDMLLVKSYPSFGVESFCAEIEKRAARAIEVLSEATMLRSVTVSFIDGTGTGHFDTKAAILAPLRRLCEDKPCIGLRMGQIIGPDGDDLAMFIKAAEEALGIHFASGETYDGASDDPSPSYRLLAFDVRQQTNNISSRSGFQRAIPGRTGWRGGPPAMEAHEETDEGEQHLQRS</sequence>
<evidence type="ECO:0000313" key="2">
    <source>
        <dbReference type="EMBL" id="CZT16739.1"/>
    </source>
</evidence>
<proteinExistence type="predicted"/>
<feature type="region of interest" description="Disordered" evidence="1">
    <location>
        <begin position="252"/>
        <end position="291"/>
    </location>
</feature>
<organism evidence="2 3">
    <name type="scientific">Ramularia collo-cygni</name>
    <dbReference type="NCBI Taxonomy" id="112498"/>
    <lineage>
        <taxon>Eukaryota</taxon>
        <taxon>Fungi</taxon>
        <taxon>Dikarya</taxon>
        <taxon>Ascomycota</taxon>
        <taxon>Pezizomycotina</taxon>
        <taxon>Dothideomycetes</taxon>
        <taxon>Dothideomycetidae</taxon>
        <taxon>Mycosphaerellales</taxon>
        <taxon>Mycosphaerellaceae</taxon>
        <taxon>Ramularia</taxon>
    </lineage>
</organism>
<keyword evidence="3" id="KW-1185">Reference proteome</keyword>
<dbReference type="RefSeq" id="XP_023623632.1">
    <property type="nucleotide sequence ID" value="XM_023767864.1"/>
</dbReference>